<dbReference type="PANTHER" id="PTHR24637:SF348">
    <property type="entry name" value="NEMATODE CUTICLE COLLAGEN N-TERMINAL DOMAIN-CONTAINING PROTEIN"/>
    <property type="match status" value="1"/>
</dbReference>
<feature type="compositionally biased region" description="Gly residues" evidence="4">
    <location>
        <begin position="310"/>
        <end position="319"/>
    </location>
</feature>
<feature type="transmembrane region" description="Helical" evidence="5">
    <location>
        <begin position="14"/>
        <end position="38"/>
    </location>
</feature>
<keyword evidence="5" id="KW-0472">Membrane</keyword>
<keyword evidence="2" id="KW-0677">Repeat</keyword>
<dbReference type="InterPro" id="IPR002486">
    <property type="entry name" value="Col_cuticle_N"/>
</dbReference>
<feature type="region of interest" description="Disordered" evidence="4">
    <location>
        <begin position="145"/>
        <end position="336"/>
    </location>
</feature>
<dbReference type="Pfam" id="PF01391">
    <property type="entry name" value="Collagen"/>
    <property type="match status" value="1"/>
</dbReference>
<reference evidence="8" key="1">
    <citation type="submission" date="2017-10" db="EMBL/GenBank/DDBJ databases">
        <title>Rapid genome shrinkage in a self-fertile nematode reveals novel sperm competition proteins.</title>
        <authorList>
            <person name="Yin D."/>
            <person name="Schwarz E.M."/>
            <person name="Thomas C.G."/>
            <person name="Felde R.L."/>
            <person name="Korf I.F."/>
            <person name="Cutter A.D."/>
            <person name="Schartner C.M."/>
            <person name="Ralston E.J."/>
            <person name="Meyer B.J."/>
            <person name="Haag E.S."/>
        </authorList>
    </citation>
    <scope>NUCLEOTIDE SEQUENCE [LARGE SCALE GENOMIC DNA]</scope>
    <source>
        <strain evidence="8">JU1422</strain>
    </source>
</reference>
<dbReference type="SMART" id="SM01088">
    <property type="entry name" value="Col_cuticle_N"/>
    <property type="match status" value="1"/>
</dbReference>
<name>A0A2G5SSW0_9PELO</name>
<accession>A0A2G5SSW0</accession>
<sequence>MEGKDTDQHRYMRVVVYAACSVAIVSVFSAILVVPMLFTSVQTLQQEIIYETNFCKVRSRDMLRDLYHTQGQNRVKRGWLFGQWIPDSGTGGGAGNGEQYGAPATEQPYNAPAPSPSHGGYDQPSNNGYGPVVNAEPAPQCCTCQQGKAGPPGPPGDDGHDGKDGSAGNDARNGKDGGVAPSDGLQSEPCMICPPGPQGLMGPAGKKGPAGPRGSPGLAGIDGRRGEPGMVGPTGLQGEPGPIGPPGKRGEDGRVIDINGPQGAPGAPGAQGRKGEAGPKGRRGNTIPGPQGPNGDAGRKGRPGHKGEAGPQGGLGSKGPNGDCFHCPTPRTPPGY</sequence>
<keyword evidence="5" id="KW-1133">Transmembrane helix</keyword>
<dbReference type="STRING" id="1611254.A0A2G5SSW0"/>
<evidence type="ECO:0000256" key="1">
    <source>
        <dbReference type="ARBA" id="ARBA00011518"/>
    </source>
</evidence>
<evidence type="ECO:0000256" key="4">
    <source>
        <dbReference type="SAM" id="MobiDB-lite"/>
    </source>
</evidence>
<dbReference type="Proteomes" id="UP000230233">
    <property type="component" value="Chromosome X"/>
</dbReference>
<dbReference type="OrthoDB" id="5983381at2759"/>
<feature type="region of interest" description="Disordered" evidence="4">
    <location>
        <begin position="90"/>
        <end position="132"/>
    </location>
</feature>
<organism evidence="7 8">
    <name type="scientific">Caenorhabditis nigoni</name>
    <dbReference type="NCBI Taxonomy" id="1611254"/>
    <lineage>
        <taxon>Eukaryota</taxon>
        <taxon>Metazoa</taxon>
        <taxon>Ecdysozoa</taxon>
        <taxon>Nematoda</taxon>
        <taxon>Chromadorea</taxon>
        <taxon>Rhabditida</taxon>
        <taxon>Rhabditina</taxon>
        <taxon>Rhabditomorpha</taxon>
        <taxon>Rhabditoidea</taxon>
        <taxon>Rhabditidae</taxon>
        <taxon>Peloderinae</taxon>
        <taxon>Caenorhabditis</taxon>
    </lineage>
</organism>
<keyword evidence="5" id="KW-0812">Transmembrane</keyword>
<feature type="compositionally biased region" description="Low complexity" evidence="4">
    <location>
        <begin position="260"/>
        <end position="271"/>
    </location>
</feature>
<evidence type="ECO:0000256" key="2">
    <source>
        <dbReference type="ARBA" id="ARBA00022737"/>
    </source>
</evidence>
<evidence type="ECO:0000259" key="6">
    <source>
        <dbReference type="SMART" id="SM01088"/>
    </source>
</evidence>
<gene>
    <name evidence="7" type="primary">Cni-col-165</name>
    <name evidence="7" type="synonym">Cnig_chr_X.g24067</name>
    <name evidence="7" type="ORF">B9Z55_024067</name>
</gene>
<keyword evidence="8" id="KW-1185">Reference proteome</keyword>
<feature type="compositionally biased region" description="Low complexity" evidence="4">
    <location>
        <begin position="203"/>
        <end position="216"/>
    </location>
</feature>
<protein>
    <recommendedName>
        <fullName evidence="6">Nematode cuticle collagen N-terminal domain-containing protein</fullName>
    </recommendedName>
</protein>
<dbReference type="Pfam" id="PF01484">
    <property type="entry name" value="Col_cuticle_N"/>
    <property type="match status" value="1"/>
</dbReference>
<dbReference type="AlphaFoldDB" id="A0A2G5SSW0"/>
<dbReference type="PANTHER" id="PTHR24637">
    <property type="entry name" value="COLLAGEN"/>
    <property type="match status" value="1"/>
</dbReference>
<evidence type="ECO:0000256" key="5">
    <source>
        <dbReference type="SAM" id="Phobius"/>
    </source>
</evidence>
<keyword evidence="3" id="KW-1015">Disulfide bond</keyword>
<evidence type="ECO:0000256" key="3">
    <source>
        <dbReference type="ARBA" id="ARBA00023157"/>
    </source>
</evidence>
<comment type="subunit">
    <text evidence="1">Collagen polypeptide chains are complexed within the cuticle by disulfide bonds and other types of covalent cross-links.</text>
</comment>
<evidence type="ECO:0000313" key="8">
    <source>
        <dbReference type="Proteomes" id="UP000230233"/>
    </source>
</evidence>
<feature type="domain" description="Nematode cuticle collagen N-terminal" evidence="6">
    <location>
        <begin position="14"/>
        <end position="66"/>
    </location>
</feature>
<dbReference type="GO" id="GO:0042302">
    <property type="term" value="F:structural constituent of cuticle"/>
    <property type="evidence" value="ECO:0007669"/>
    <property type="project" value="InterPro"/>
</dbReference>
<evidence type="ECO:0000313" key="7">
    <source>
        <dbReference type="EMBL" id="PIC18029.1"/>
    </source>
</evidence>
<dbReference type="InterPro" id="IPR008160">
    <property type="entry name" value="Collagen"/>
</dbReference>
<proteinExistence type="predicted"/>
<comment type="caution">
    <text evidence="7">The sequence shown here is derived from an EMBL/GenBank/DDBJ whole genome shotgun (WGS) entry which is preliminary data.</text>
</comment>
<dbReference type="EMBL" id="PDUG01000006">
    <property type="protein sequence ID" value="PIC18029.1"/>
    <property type="molecule type" value="Genomic_DNA"/>
</dbReference>